<feature type="region of interest" description="Disordered" evidence="1">
    <location>
        <begin position="74"/>
        <end position="110"/>
    </location>
</feature>
<name>D9XDX7_STRVT</name>
<dbReference type="AlphaFoldDB" id="D9XDX7"/>
<dbReference type="EMBL" id="GG657757">
    <property type="protein sequence ID" value="EFL32534.1"/>
    <property type="molecule type" value="Genomic_DNA"/>
</dbReference>
<reference evidence="3" key="1">
    <citation type="submission" date="2009-02" db="EMBL/GenBank/DDBJ databases">
        <title>Annotation of Streptomyces viridochromogenes strain DSM 40736.</title>
        <authorList>
            <consortium name="The Broad Institute Genome Sequencing Platform"/>
            <consortium name="Broad Institute Microbial Sequencing Center"/>
            <person name="Fischbach M."/>
            <person name="Godfrey P."/>
            <person name="Ward D."/>
            <person name="Young S."/>
            <person name="Zeng Q."/>
            <person name="Koehrsen M."/>
            <person name="Alvarado L."/>
            <person name="Berlin A.M."/>
            <person name="Bochicchio J."/>
            <person name="Borenstein D."/>
            <person name="Chapman S.B."/>
            <person name="Chen Z."/>
            <person name="Engels R."/>
            <person name="Freedman E."/>
            <person name="Gellesch M."/>
            <person name="Goldberg J."/>
            <person name="Griggs A."/>
            <person name="Gujja S."/>
            <person name="Heilman E.R."/>
            <person name="Heiman D.I."/>
            <person name="Hepburn T.A."/>
            <person name="Howarth C."/>
            <person name="Jen D."/>
            <person name="Larson L."/>
            <person name="Lewis B."/>
            <person name="Mehta T."/>
            <person name="Park D."/>
            <person name="Pearson M."/>
            <person name="Richards J."/>
            <person name="Roberts A."/>
            <person name="Saif S."/>
            <person name="Shea T.D."/>
            <person name="Shenoy N."/>
            <person name="Sisk P."/>
            <person name="Stolte C."/>
            <person name="Sykes S.N."/>
            <person name="Thomson T."/>
            <person name="Walk T."/>
            <person name="White J."/>
            <person name="Yandava C."/>
            <person name="Straight P."/>
            <person name="Clardy J."/>
            <person name="Hung D."/>
            <person name="Kolter R."/>
            <person name="Mekalanos J."/>
            <person name="Walker S."/>
            <person name="Walsh C.T."/>
            <person name="Wieland-Brown L.C."/>
            <person name="Haas B."/>
            <person name="Nusbaum C."/>
            <person name="Birren B."/>
        </authorList>
    </citation>
    <scope>NUCLEOTIDE SEQUENCE [LARGE SCALE GENOMIC DNA]</scope>
    <source>
        <strain evidence="3">DSM 40736 / JCM 4977 / BCRC 1201 / Tue 494</strain>
    </source>
</reference>
<keyword evidence="3" id="KW-1185">Reference proteome</keyword>
<accession>D9XDX7</accession>
<evidence type="ECO:0000256" key="1">
    <source>
        <dbReference type="SAM" id="MobiDB-lite"/>
    </source>
</evidence>
<dbReference type="Proteomes" id="UP000004184">
    <property type="component" value="Unassembled WGS sequence"/>
</dbReference>
<feature type="compositionally biased region" description="Pro residues" evidence="1">
    <location>
        <begin position="80"/>
        <end position="93"/>
    </location>
</feature>
<protein>
    <submittedName>
        <fullName evidence="2">Predicted protein</fullName>
    </submittedName>
</protein>
<feature type="compositionally biased region" description="Low complexity" evidence="1">
    <location>
        <begin position="97"/>
        <end position="106"/>
    </location>
</feature>
<evidence type="ECO:0000313" key="2">
    <source>
        <dbReference type="EMBL" id="EFL32534.1"/>
    </source>
</evidence>
<proteinExistence type="predicted"/>
<dbReference type="HOGENOM" id="CLU_1739565_0_0_11"/>
<gene>
    <name evidence="2" type="ORF">SSQG_03052</name>
</gene>
<sequence>MVVVGAGVARVGLWGVAVVCEGGPEGVAGAGRVWGEGFVRAGVEELVRVRGVGRMPEGVGGRVSAGRVRRALVRGEAGGRPPPAEVRGAPPPGVRGGAVPPGVRGAEASGAPGWAVPPGVSGAEALGAPGWVVSPGVCGVVVSGWEGAVA</sequence>
<organism evidence="2 3">
    <name type="scientific">Streptomyces viridochromogenes (strain DSM 40736 / JCM 4977 / BCRC 1201 / Tue 494)</name>
    <dbReference type="NCBI Taxonomy" id="591159"/>
    <lineage>
        <taxon>Bacteria</taxon>
        <taxon>Bacillati</taxon>
        <taxon>Actinomycetota</taxon>
        <taxon>Actinomycetes</taxon>
        <taxon>Kitasatosporales</taxon>
        <taxon>Streptomycetaceae</taxon>
        <taxon>Streptomyces</taxon>
    </lineage>
</organism>
<dbReference type="STRING" id="591159.SSQG_03052"/>
<evidence type="ECO:0000313" key="3">
    <source>
        <dbReference type="Proteomes" id="UP000004184"/>
    </source>
</evidence>